<keyword evidence="3" id="KW-1185">Reference proteome</keyword>
<dbReference type="RefSeq" id="WP_169592828.1">
    <property type="nucleotide sequence ID" value="NZ_VCQU01000011.1"/>
</dbReference>
<dbReference type="EMBL" id="VCQU01000011">
    <property type="protein sequence ID" value="NMN98457.1"/>
    <property type="molecule type" value="Genomic_DNA"/>
</dbReference>
<dbReference type="AlphaFoldDB" id="A0A848KSB4"/>
<protein>
    <submittedName>
        <fullName evidence="2">Uncharacterized protein</fullName>
    </submittedName>
</protein>
<feature type="compositionally biased region" description="Basic and acidic residues" evidence="1">
    <location>
        <begin position="64"/>
        <end position="76"/>
    </location>
</feature>
<sequence length="117" mass="13168">MSDRQNPRARDPEVHRDSWREMVGPRSGGELSIQVGEPKARNSLQSQTRLDRAGIADIATRRRAANESARRQKGTDSAELLARCQQLRATHRCPGRCVFTGELRQRGIDAFRKSLGE</sequence>
<proteinExistence type="predicted"/>
<dbReference type="Proteomes" id="UP000535543">
    <property type="component" value="Unassembled WGS sequence"/>
</dbReference>
<feature type="compositionally biased region" description="Basic and acidic residues" evidence="1">
    <location>
        <begin position="1"/>
        <end position="20"/>
    </location>
</feature>
<comment type="caution">
    <text evidence="2">The sequence shown here is derived from an EMBL/GenBank/DDBJ whole genome shotgun (WGS) entry which is preliminary data.</text>
</comment>
<evidence type="ECO:0000256" key="1">
    <source>
        <dbReference type="SAM" id="MobiDB-lite"/>
    </source>
</evidence>
<accession>A0A848KSB4</accession>
<organism evidence="2 3">
    <name type="scientific">Antrihabitans stalactiti</name>
    <dbReference type="NCBI Taxonomy" id="2584121"/>
    <lineage>
        <taxon>Bacteria</taxon>
        <taxon>Bacillati</taxon>
        <taxon>Actinomycetota</taxon>
        <taxon>Actinomycetes</taxon>
        <taxon>Mycobacteriales</taxon>
        <taxon>Nocardiaceae</taxon>
        <taxon>Antrihabitans</taxon>
    </lineage>
</organism>
<gene>
    <name evidence="2" type="ORF">FGL95_25805</name>
</gene>
<evidence type="ECO:0000313" key="2">
    <source>
        <dbReference type="EMBL" id="NMN98457.1"/>
    </source>
</evidence>
<reference evidence="2 3" key="2">
    <citation type="submission" date="2020-06" db="EMBL/GenBank/DDBJ databases">
        <title>Antribacter stalactiti gen. nov., sp. nov., a new member of the family Nacardiaceae isolated from a cave.</title>
        <authorList>
            <person name="Kim I.S."/>
        </authorList>
    </citation>
    <scope>NUCLEOTIDE SEQUENCE [LARGE SCALE GENOMIC DNA]</scope>
    <source>
        <strain evidence="2 3">YC2-7</strain>
    </source>
</reference>
<reference evidence="2 3" key="1">
    <citation type="submission" date="2019-05" db="EMBL/GenBank/DDBJ databases">
        <authorList>
            <person name="Lee S.D."/>
        </authorList>
    </citation>
    <scope>NUCLEOTIDE SEQUENCE [LARGE SCALE GENOMIC DNA]</scope>
    <source>
        <strain evidence="2 3">YC2-7</strain>
    </source>
</reference>
<name>A0A848KSB4_9NOCA</name>
<feature type="region of interest" description="Disordered" evidence="1">
    <location>
        <begin position="1"/>
        <end position="77"/>
    </location>
</feature>
<evidence type="ECO:0000313" key="3">
    <source>
        <dbReference type="Proteomes" id="UP000535543"/>
    </source>
</evidence>